<dbReference type="EMBL" id="BSOZ01000048">
    <property type="protein sequence ID" value="GLS05488.1"/>
    <property type="molecule type" value="Genomic_DNA"/>
</dbReference>
<comment type="caution">
    <text evidence="1">The sequence shown here is derived from an EMBL/GenBank/DDBJ whole genome shotgun (WGS) entry which is preliminary data.</text>
</comment>
<sequence length="89" mass="9647">MSTTPLLPPIETQETGGLHRYLDTVEAALDYALTKKQSRHTPNPETWSVVLNVLSDALGSKDPDQLAAARQKLLDAIGQTLRATGKASY</sequence>
<proteinExistence type="predicted"/>
<dbReference type="RefSeq" id="WP_018747111.1">
    <property type="nucleotide sequence ID" value="NZ_BAABUF010000001.1"/>
</dbReference>
<keyword evidence="2" id="KW-1185">Reference proteome</keyword>
<gene>
    <name evidence="1" type="ORF">GCM10007860_26420</name>
</gene>
<dbReference type="Proteomes" id="UP001156836">
    <property type="component" value="Unassembled WGS sequence"/>
</dbReference>
<protein>
    <submittedName>
        <fullName evidence="1">Uncharacterized protein</fullName>
    </submittedName>
</protein>
<accession>A0ABQ6BUW1</accession>
<name>A0ABQ6BUW1_9NEIS</name>
<evidence type="ECO:0000313" key="2">
    <source>
        <dbReference type="Proteomes" id="UP001156836"/>
    </source>
</evidence>
<organism evidence="1 2">
    <name type="scientific">Chitiniphilus shinanonensis</name>
    <dbReference type="NCBI Taxonomy" id="553088"/>
    <lineage>
        <taxon>Bacteria</taxon>
        <taxon>Pseudomonadati</taxon>
        <taxon>Pseudomonadota</taxon>
        <taxon>Betaproteobacteria</taxon>
        <taxon>Neisseriales</taxon>
        <taxon>Chitinibacteraceae</taxon>
        <taxon>Chitiniphilus</taxon>
    </lineage>
</organism>
<evidence type="ECO:0000313" key="1">
    <source>
        <dbReference type="EMBL" id="GLS05488.1"/>
    </source>
</evidence>
<reference evidence="2" key="1">
    <citation type="journal article" date="2019" name="Int. J. Syst. Evol. Microbiol.">
        <title>The Global Catalogue of Microorganisms (GCM) 10K type strain sequencing project: providing services to taxonomists for standard genome sequencing and annotation.</title>
        <authorList>
            <consortium name="The Broad Institute Genomics Platform"/>
            <consortium name="The Broad Institute Genome Sequencing Center for Infectious Disease"/>
            <person name="Wu L."/>
            <person name="Ma J."/>
        </authorList>
    </citation>
    <scope>NUCLEOTIDE SEQUENCE [LARGE SCALE GENOMIC DNA]</scope>
    <source>
        <strain evidence="2">NBRC 104970</strain>
    </source>
</reference>